<protein>
    <submittedName>
        <fullName evidence="3">ATPase</fullName>
    </submittedName>
</protein>
<comment type="caution">
    <text evidence="3">The sequence shown here is derived from an EMBL/GenBank/DDBJ whole genome shotgun (WGS) entry which is preliminary data.</text>
</comment>
<dbReference type="Pfam" id="PF05065">
    <property type="entry name" value="Phage_capsid"/>
    <property type="match status" value="1"/>
</dbReference>
<dbReference type="EMBL" id="JOTN01000031">
    <property type="protein sequence ID" value="KEK17349.1"/>
    <property type="molecule type" value="Genomic_DNA"/>
</dbReference>
<sequence length="397" mass="44149">MKKQFKLSIGNFQFFSKNTLFELKQNLATIGQQLQKVENELAQKAIDTTATMEDIQVLQKSKQDLQMRFSVIKEQHDSMEAEQKAQFQLQQKQLNPGLKSEDPKARMIAAKADLIRATMNKQAVPAEVLQVLGDDNTTGGNKFLPKTVSNEILVEPLVKNPLRGHSAVTNITNLEIPKLNFTLDDDNFIADKETAKELEATGDVVNFGRHKFKVLAGVSETVLNGSNANLVSHIDNALQSGVAAKEKKVAFAITSKAGEEHMSFYKSGVKEITGGNMFDAITDALADLHEDYRENAKIFMRFLDYKNIIKELANGSATLYTAPPEQVLGKPVVFCDSAVSPVVGDFNFSHFNYDLDALYDRDKDVKTGIEQFVVTAWFDHQIKLKSAFRIAKVVATP</sequence>
<proteinExistence type="predicted"/>
<evidence type="ECO:0000313" key="3">
    <source>
        <dbReference type="EMBL" id="KEK17349.1"/>
    </source>
</evidence>
<gene>
    <name evidence="3" type="ORF">BAMA_15445</name>
</gene>
<organism evidence="3 4">
    <name type="scientific">Bacillus manliponensis</name>
    <dbReference type="NCBI Taxonomy" id="574376"/>
    <lineage>
        <taxon>Bacteria</taxon>
        <taxon>Bacillati</taxon>
        <taxon>Bacillota</taxon>
        <taxon>Bacilli</taxon>
        <taxon>Bacillales</taxon>
        <taxon>Bacillaceae</taxon>
        <taxon>Bacillus</taxon>
        <taxon>Bacillus cereus group</taxon>
    </lineage>
</organism>
<dbReference type="OrthoDB" id="1937417at2"/>
<comment type="subcellular location">
    <subcellularLocation>
        <location evidence="1">Virion</location>
    </subcellularLocation>
</comment>
<name>A0A073JQJ2_9BACI</name>
<dbReference type="AlphaFoldDB" id="A0A073JQJ2"/>
<evidence type="ECO:0000256" key="1">
    <source>
        <dbReference type="ARBA" id="ARBA00004328"/>
    </source>
</evidence>
<evidence type="ECO:0000259" key="2">
    <source>
        <dbReference type="Pfam" id="PF05065"/>
    </source>
</evidence>
<dbReference type="eggNOG" id="COG4653">
    <property type="taxonomic scope" value="Bacteria"/>
</dbReference>
<accession>A0A073JQJ2</accession>
<dbReference type="Proteomes" id="UP000027822">
    <property type="component" value="Unassembled WGS sequence"/>
</dbReference>
<dbReference type="SUPFAM" id="SSF56563">
    <property type="entry name" value="Major capsid protein gp5"/>
    <property type="match status" value="1"/>
</dbReference>
<dbReference type="RefSeq" id="WP_034643461.1">
    <property type="nucleotide sequence ID" value="NZ_CBCSJC010000035.1"/>
</dbReference>
<evidence type="ECO:0000313" key="4">
    <source>
        <dbReference type="Proteomes" id="UP000027822"/>
    </source>
</evidence>
<dbReference type="STRING" id="574376.BAMA_15445"/>
<dbReference type="NCBIfam" id="TIGR01554">
    <property type="entry name" value="major_cap_HK97"/>
    <property type="match status" value="1"/>
</dbReference>
<keyword evidence="4" id="KW-1185">Reference proteome</keyword>
<reference evidence="3 4" key="1">
    <citation type="submission" date="2014-06" db="EMBL/GenBank/DDBJ databases">
        <title>Draft genome sequence of Bacillus manliponensis JCM 15802 (MCCC 1A00708).</title>
        <authorList>
            <person name="Lai Q."/>
            <person name="Liu Y."/>
            <person name="Shao Z."/>
        </authorList>
    </citation>
    <scope>NUCLEOTIDE SEQUENCE [LARGE SCALE GENOMIC DNA]</scope>
    <source>
        <strain evidence="3 4">JCM 15802</strain>
    </source>
</reference>
<feature type="domain" description="Phage capsid-like C-terminal" evidence="2">
    <location>
        <begin position="143"/>
        <end position="392"/>
    </location>
</feature>
<dbReference type="InterPro" id="IPR024455">
    <property type="entry name" value="Phage_capsid"/>
</dbReference>
<dbReference type="InterPro" id="IPR054612">
    <property type="entry name" value="Phage_capsid-like_C"/>
</dbReference>